<evidence type="ECO:0000256" key="2">
    <source>
        <dbReference type="SAM" id="Phobius"/>
    </source>
</evidence>
<dbReference type="KEGG" id="cmah:C1I91_07495"/>
<sequence length="168" mass="19896">MESKSSRPFYLQSDKSNLRIKITIGVILLVLALTTPPLFIILIAYAVYVVLQIKKNKSEEVKKFEEILHLYFDKDYRQCLDRCEEYNYKDNLKIHIIKALCLYEIKDYQGYIHLISSLSDKRLDEDIDVVLKLAQSYEYTEQSDKAKETYKRLVKYHPNSKFLKDKLG</sequence>
<dbReference type="SUPFAM" id="SSF48452">
    <property type="entry name" value="TPR-like"/>
    <property type="match status" value="1"/>
</dbReference>
<evidence type="ECO:0000256" key="1">
    <source>
        <dbReference type="PROSITE-ProRule" id="PRU00339"/>
    </source>
</evidence>
<keyword evidence="1" id="KW-0802">TPR repeat</keyword>
<dbReference type="PROSITE" id="PS50005">
    <property type="entry name" value="TPR"/>
    <property type="match status" value="1"/>
</dbReference>
<organism evidence="3 4">
    <name type="scientific">Clostridium manihotivorum</name>
    <dbReference type="NCBI Taxonomy" id="2320868"/>
    <lineage>
        <taxon>Bacteria</taxon>
        <taxon>Bacillati</taxon>
        <taxon>Bacillota</taxon>
        <taxon>Clostridia</taxon>
        <taxon>Eubacteriales</taxon>
        <taxon>Clostridiaceae</taxon>
        <taxon>Clostridium</taxon>
    </lineage>
</organism>
<keyword evidence="4" id="KW-1185">Reference proteome</keyword>
<name>A0A3R5QSS0_9CLOT</name>
<keyword evidence="2" id="KW-0812">Transmembrane</keyword>
<reference evidence="3 4" key="1">
    <citation type="submission" date="2018-01" db="EMBL/GenBank/DDBJ databases">
        <title>Genome Sequencing and Assembly of Anaerobacter polyendosporus strain CT4.</title>
        <authorList>
            <person name="Tachaapaikoon C."/>
            <person name="Sutheeworapong S."/>
            <person name="Jenjaroenpun P."/>
            <person name="Wongsurawat T."/>
            <person name="Nookeaw I."/>
            <person name="Cheawchanlertfa P."/>
            <person name="Kosugi A."/>
            <person name="Cheevadhanarak S."/>
            <person name="Ratanakhanokchai K."/>
        </authorList>
    </citation>
    <scope>NUCLEOTIDE SEQUENCE [LARGE SCALE GENOMIC DNA]</scope>
    <source>
        <strain evidence="3 4">CT4</strain>
    </source>
</reference>
<dbReference type="InterPro" id="IPR019734">
    <property type="entry name" value="TPR_rpt"/>
</dbReference>
<dbReference type="Pfam" id="PF13174">
    <property type="entry name" value="TPR_6"/>
    <property type="match status" value="1"/>
</dbReference>
<protein>
    <submittedName>
        <fullName evidence="3">Uncharacterized protein</fullName>
    </submittedName>
</protein>
<dbReference type="InterPro" id="IPR011990">
    <property type="entry name" value="TPR-like_helical_dom_sf"/>
</dbReference>
<proteinExistence type="predicted"/>
<dbReference type="RefSeq" id="WP_128212304.1">
    <property type="nucleotide sequence ID" value="NZ_CP025746.1"/>
</dbReference>
<dbReference type="Proteomes" id="UP000286268">
    <property type="component" value="Chromosome"/>
</dbReference>
<accession>A0A3R5QSS0</accession>
<evidence type="ECO:0000313" key="3">
    <source>
        <dbReference type="EMBL" id="QAA31491.1"/>
    </source>
</evidence>
<keyword evidence="2" id="KW-1133">Transmembrane helix</keyword>
<feature type="repeat" description="TPR" evidence="1">
    <location>
        <begin position="127"/>
        <end position="160"/>
    </location>
</feature>
<keyword evidence="2" id="KW-0472">Membrane</keyword>
<dbReference type="Gene3D" id="1.25.40.10">
    <property type="entry name" value="Tetratricopeptide repeat domain"/>
    <property type="match status" value="1"/>
</dbReference>
<evidence type="ECO:0000313" key="4">
    <source>
        <dbReference type="Proteomes" id="UP000286268"/>
    </source>
</evidence>
<dbReference type="EMBL" id="CP025746">
    <property type="protein sequence ID" value="QAA31491.1"/>
    <property type="molecule type" value="Genomic_DNA"/>
</dbReference>
<gene>
    <name evidence="3" type="ORF">C1I91_07495</name>
</gene>
<feature type="transmembrane region" description="Helical" evidence="2">
    <location>
        <begin position="20"/>
        <end position="51"/>
    </location>
</feature>
<dbReference type="AlphaFoldDB" id="A0A3R5QSS0"/>